<evidence type="ECO:0000256" key="6">
    <source>
        <dbReference type="ARBA" id="ARBA00023152"/>
    </source>
</evidence>
<proteinExistence type="predicted"/>
<dbReference type="EMBL" id="ABLK01000184">
    <property type="protein sequence ID" value="EDT39520.1"/>
    <property type="molecule type" value="Genomic_DNA"/>
</dbReference>
<keyword evidence="3" id="KW-1133">Transmembrane helix</keyword>
<dbReference type="InterPro" id="IPR047640">
    <property type="entry name" value="RpiR-like"/>
</dbReference>
<evidence type="ECO:0000256" key="7">
    <source>
        <dbReference type="ARBA" id="ARBA00023163"/>
    </source>
</evidence>
<organism evidence="9 10">
    <name type="scientific">Burkholderia ambifaria MEX-5</name>
    <dbReference type="NCBI Taxonomy" id="396597"/>
    <lineage>
        <taxon>Bacteria</taxon>
        <taxon>Pseudomonadati</taxon>
        <taxon>Pseudomonadota</taxon>
        <taxon>Betaproteobacteria</taxon>
        <taxon>Burkholderiales</taxon>
        <taxon>Burkholderiaceae</taxon>
        <taxon>Burkholderia</taxon>
        <taxon>Burkholderia cepacia complex</taxon>
    </lineage>
</organism>
<dbReference type="PANTHER" id="PTHR30514:SF18">
    <property type="entry name" value="RPIR-FAMILY TRANSCRIPTIONAL REGULATOR"/>
    <property type="match status" value="1"/>
</dbReference>
<dbReference type="InterPro" id="IPR035472">
    <property type="entry name" value="RpiR-like_SIS"/>
</dbReference>
<evidence type="ECO:0000256" key="4">
    <source>
        <dbReference type="ARBA" id="ARBA00023015"/>
    </source>
</evidence>
<evidence type="ECO:0000256" key="2">
    <source>
        <dbReference type="ARBA" id="ARBA00022692"/>
    </source>
</evidence>
<reference evidence="9 10" key="1">
    <citation type="submission" date="2008-03" db="EMBL/GenBank/DDBJ databases">
        <title>Sequencing of the draft genome and assembly of Burkholderia ambifaria MEX-5.</title>
        <authorList>
            <consortium name="US DOE Joint Genome Institute (JGI-PGF)"/>
            <person name="Copeland A."/>
            <person name="Lucas S."/>
            <person name="Lapidus A."/>
            <person name="Glavina del Rio T."/>
            <person name="Dalin E."/>
            <person name="Tice H."/>
            <person name="Bruce D."/>
            <person name="Goodwin L."/>
            <person name="Pitluck S."/>
            <person name="Larimer F."/>
            <person name="Land M.L."/>
            <person name="Hauser L."/>
            <person name="Tiedje J."/>
            <person name="Richardson P."/>
        </authorList>
    </citation>
    <scope>NUCLEOTIDE SEQUENCE [LARGE SCALE GENOMIC DNA]</scope>
    <source>
        <strain evidence="9 10">MEX-5</strain>
    </source>
</reference>
<feature type="domain" description="HTH rpiR-type" evidence="8">
    <location>
        <begin position="3"/>
        <end position="79"/>
    </location>
</feature>
<keyword evidence="2" id="KW-0812">Transmembrane</keyword>
<dbReference type="Gene3D" id="1.10.10.10">
    <property type="entry name" value="Winged helix-like DNA-binding domain superfamily/Winged helix DNA-binding domain"/>
    <property type="match status" value="1"/>
</dbReference>
<keyword evidence="4" id="KW-0805">Transcription regulation</keyword>
<sequence length="330" mass="36330">MGTSIRALLLSQMDSFTPSEQKVAHALLDRYPSLGLGPIASFAKQAEVSDPTVFRFVVRIGFPNYSSFQQALHDEIDTAMNSPLARMDAFHSESGMRDSHSAIFQRLSQALATTIEELDAAAFDEAVMLLADPELRVFCGGGRYTAPLASLFSFTLAYARPHVQYVEPNVNLASVTLTDMGPADVLVIFDFRRYQKDSIRFAQAAHRLGVRVLLITDEWRSPISAFAEIVLRIQGRPFAMLQTNVPALALAEALVIGVTNRLPELARQRMEKIERLSTGGSSAMRISGICRSDNSSPLRRERLTRPQAIAFRTDACAPACRTPRAPRAAS</sequence>
<keyword evidence="6" id="KW-0324">Glycolysis</keyword>
<keyword evidence="3" id="KW-0472">Membrane</keyword>
<evidence type="ECO:0000259" key="8">
    <source>
        <dbReference type="PROSITE" id="PS51071"/>
    </source>
</evidence>
<evidence type="ECO:0000256" key="5">
    <source>
        <dbReference type="ARBA" id="ARBA00023125"/>
    </source>
</evidence>
<keyword evidence="7" id="KW-0804">Transcription</keyword>
<evidence type="ECO:0000313" key="10">
    <source>
        <dbReference type="Proteomes" id="UP000004814"/>
    </source>
</evidence>
<dbReference type="SUPFAM" id="SSF46689">
    <property type="entry name" value="Homeodomain-like"/>
    <property type="match status" value="1"/>
</dbReference>
<dbReference type="GO" id="GO:0016020">
    <property type="term" value="C:membrane"/>
    <property type="evidence" value="ECO:0007669"/>
    <property type="project" value="UniProtKB-SubCell"/>
</dbReference>
<evidence type="ECO:0000256" key="3">
    <source>
        <dbReference type="ARBA" id="ARBA00022989"/>
    </source>
</evidence>
<dbReference type="InterPro" id="IPR009057">
    <property type="entry name" value="Homeodomain-like_sf"/>
</dbReference>
<evidence type="ECO:0000256" key="1">
    <source>
        <dbReference type="ARBA" id="ARBA00004167"/>
    </source>
</evidence>
<dbReference type="GO" id="GO:0003700">
    <property type="term" value="F:DNA-binding transcription factor activity"/>
    <property type="evidence" value="ECO:0007669"/>
    <property type="project" value="InterPro"/>
</dbReference>
<dbReference type="InterPro" id="IPR001347">
    <property type="entry name" value="SIS_dom"/>
</dbReference>
<dbReference type="PANTHER" id="PTHR30514">
    <property type="entry name" value="GLUCOKINASE"/>
    <property type="match status" value="1"/>
</dbReference>
<gene>
    <name evidence="9" type="ORF">BamMEX5DRAFT_4692</name>
</gene>
<dbReference type="Pfam" id="PF01418">
    <property type="entry name" value="HTH_6"/>
    <property type="match status" value="1"/>
</dbReference>
<dbReference type="GO" id="GO:0097367">
    <property type="term" value="F:carbohydrate derivative binding"/>
    <property type="evidence" value="ECO:0007669"/>
    <property type="project" value="InterPro"/>
</dbReference>
<dbReference type="Proteomes" id="UP000004814">
    <property type="component" value="Unassembled WGS sequence"/>
</dbReference>
<dbReference type="CDD" id="cd05013">
    <property type="entry name" value="SIS_RpiR"/>
    <property type="match status" value="1"/>
</dbReference>
<comment type="caution">
    <text evidence="9">The sequence shown here is derived from an EMBL/GenBank/DDBJ whole genome shotgun (WGS) entry which is preliminary data.</text>
</comment>
<protein>
    <submittedName>
        <fullName evidence="9">Transcriptional regulator, RpiR family</fullName>
    </submittedName>
</protein>
<comment type="subcellular location">
    <subcellularLocation>
        <location evidence="1">Membrane</location>
        <topology evidence="1">Single-pass membrane protein</topology>
    </subcellularLocation>
</comment>
<dbReference type="InterPro" id="IPR000281">
    <property type="entry name" value="HTH_RpiR"/>
</dbReference>
<dbReference type="PROSITE" id="PS51071">
    <property type="entry name" value="HTH_RPIR"/>
    <property type="match status" value="1"/>
</dbReference>
<name>B1TA76_9BURK</name>
<evidence type="ECO:0000313" key="9">
    <source>
        <dbReference type="EMBL" id="EDT39520.1"/>
    </source>
</evidence>
<dbReference type="SUPFAM" id="SSF53697">
    <property type="entry name" value="SIS domain"/>
    <property type="match status" value="1"/>
</dbReference>
<dbReference type="GO" id="GO:0003677">
    <property type="term" value="F:DNA binding"/>
    <property type="evidence" value="ECO:0007669"/>
    <property type="project" value="UniProtKB-KW"/>
</dbReference>
<dbReference type="Pfam" id="PF01380">
    <property type="entry name" value="SIS"/>
    <property type="match status" value="1"/>
</dbReference>
<accession>B1TA76</accession>
<dbReference type="InterPro" id="IPR036388">
    <property type="entry name" value="WH-like_DNA-bd_sf"/>
</dbReference>
<dbReference type="Gene3D" id="3.40.50.10490">
    <property type="entry name" value="Glucose-6-phosphate isomerase like protein, domain 1"/>
    <property type="match status" value="1"/>
</dbReference>
<dbReference type="InterPro" id="IPR046348">
    <property type="entry name" value="SIS_dom_sf"/>
</dbReference>
<dbReference type="GO" id="GO:0006096">
    <property type="term" value="P:glycolytic process"/>
    <property type="evidence" value="ECO:0007669"/>
    <property type="project" value="UniProtKB-KW"/>
</dbReference>
<dbReference type="PATRIC" id="fig|396597.7.peg.3046"/>
<dbReference type="AlphaFoldDB" id="B1TA76"/>
<keyword evidence="5" id="KW-0238">DNA-binding</keyword>